<accession>A0A7X2P2T4</accession>
<sequence length="386" mass="43075">MKKTGKISALLCGLLLIGISGIYGLPKAYVLYQANSGKVAIHLEEYRMNGEKEVPWETEENVLPGGLISKIPRIVNDGADCYVRAKIVFTSEETSDQPLSADNLEGIGSEWVQDGEYFYCKEVVKSGESVDFFRGIRLPAEWKESPEAENRWQASVWAEAVQAECFFPDFSVSDPWGMKTKQFVIRQAMEGEAEEQDGDKDQMELVIASDLQGFTMEQEGCMKQLETFMPGKSQSGKVVIRNGADHKREVFFRAEAPQMTPLLEKMELTVQVREKDQIQILYQGTVTETMLKQNQSLGEILPGKDKQVEFLFSLPEEADNVYAAQTGQVKFWFTTGAPQKTQIVKVAKTGDSQYPGHYLITGIAGAVLAVVVLGKESIRKKGIKSR</sequence>
<keyword evidence="1" id="KW-0472">Membrane</keyword>
<organism evidence="2 3">
    <name type="scientific">Oliverpabstia intestinalis</name>
    <dbReference type="NCBI Taxonomy" id="2606633"/>
    <lineage>
        <taxon>Bacteria</taxon>
        <taxon>Bacillati</taxon>
        <taxon>Bacillota</taxon>
        <taxon>Clostridia</taxon>
        <taxon>Lachnospirales</taxon>
        <taxon>Lachnospiraceae</taxon>
        <taxon>Oliverpabstia</taxon>
    </lineage>
</organism>
<comment type="caution">
    <text evidence="2">The sequence shown here is derived from an EMBL/GenBank/DDBJ whole genome shotgun (WGS) entry which is preliminary data.</text>
</comment>
<dbReference type="Proteomes" id="UP000440513">
    <property type="component" value="Unassembled WGS sequence"/>
</dbReference>
<protein>
    <submittedName>
        <fullName evidence="2">Uncharacterized protein</fullName>
    </submittedName>
</protein>
<proteinExistence type="predicted"/>
<keyword evidence="3" id="KW-1185">Reference proteome</keyword>
<dbReference type="RefSeq" id="WP_154431639.1">
    <property type="nucleotide sequence ID" value="NZ_JBQHQP010000004.1"/>
</dbReference>
<keyword evidence="1" id="KW-0812">Transmembrane</keyword>
<name>A0A7X2P2T4_9FIRM</name>
<feature type="transmembrane region" description="Helical" evidence="1">
    <location>
        <begin position="356"/>
        <end position="374"/>
    </location>
</feature>
<dbReference type="EMBL" id="VUMS01000006">
    <property type="protein sequence ID" value="MST65937.1"/>
    <property type="molecule type" value="Genomic_DNA"/>
</dbReference>
<gene>
    <name evidence="2" type="ORF">FYJ57_04125</name>
</gene>
<evidence type="ECO:0000256" key="1">
    <source>
        <dbReference type="SAM" id="Phobius"/>
    </source>
</evidence>
<evidence type="ECO:0000313" key="3">
    <source>
        <dbReference type="Proteomes" id="UP000440513"/>
    </source>
</evidence>
<keyword evidence="1" id="KW-1133">Transmembrane helix</keyword>
<reference evidence="2 3" key="1">
    <citation type="submission" date="2019-08" db="EMBL/GenBank/DDBJ databases">
        <title>In-depth cultivation of the pig gut microbiome towards novel bacterial diversity and tailored functional studies.</title>
        <authorList>
            <person name="Wylensek D."/>
            <person name="Hitch T.C.A."/>
            <person name="Clavel T."/>
        </authorList>
    </citation>
    <scope>NUCLEOTIDE SEQUENCE [LARGE SCALE GENOMIC DNA]</scope>
    <source>
        <strain evidence="2 3">BSM-380-WT-5A</strain>
    </source>
</reference>
<dbReference type="AlphaFoldDB" id="A0A7X2P2T4"/>
<evidence type="ECO:0000313" key="2">
    <source>
        <dbReference type="EMBL" id="MST65937.1"/>
    </source>
</evidence>